<dbReference type="RefSeq" id="WP_344478085.1">
    <property type="nucleotide sequence ID" value="NZ_BAAAQX010000011.1"/>
</dbReference>
<dbReference type="EMBL" id="BAAAQX010000011">
    <property type="protein sequence ID" value="GAA2209204.1"/>
    <property type="molecule type" value="Genomic_DNA"/>
</dbReference>
<name>A0ABN3CIC3_9ACTN</name>
<evidence type="ECO:0000259" key="2">
    <source>
        <dbReference type="Pfam" id="PF05257"/>
    </source>
</evidence>
<feature type="chain" id="PRO_5046376777" description="Peptidase C51 domain-containing protein" evidence="1">
    <location>
        <begin position="33"/>
        <end position="237"/>
    </location>
</feature>
<organism evidence="3 4">
    <name type="scientific">Nonomuraea monospora</name>
    <dbReference type="NCBI Taxonomy" id="568818"/>
    <lineage>
        <taxon>Bacteria</taxon>
        <taxon>Bacillati</taxon>
        <taxon>Actinomycetota</taxon>
        <taxon>Actinomycetes</taxon>
        <taxon>Streptosporangiales</taxon>
        <taxon>Streptosporangiaceae</taxon>
        <taxon>Nonomuraea</taxon>
    </lineage>
</organism>
<dbReference type="InterPro" id="IPR007921">
    <property type="entry name" value="CHAP_dom"/>
</dbReference>
<accession>A0ABN3CIC3</accession>
<evidence type="ECO:0000256" key="1">
    <source>
        <dbReference type="SAM" id="SignalP"/>
    </source>
</evidence>
<keyword evidence="4" id="KW-1185">Reference proteome</keyword>
<dbReference type="Pfam" id="PF05257">
    <property type="entry name" value="CHAP"/>
    <property type="match status" value="1"/>
</dbReference>
<gene>
    <name evidence="3" type="ORF">GCM10009850_046620</name>
</gene>
<dbReference type="Gene3D" id="3.90.1720.10">
    <property type="entry name" value="endopeptidase domain like (from Nostoc punctiforme)"/>
    <property type="match status" value="1"/>
</dbReference>
<feature type="domain" description="Peptidase C51" evidence="2">
    <location>
        <begin position="127"/>
        <end position="211"/>
    </location>
</feature>
<proteinExistence type="predicted"/>
<sequence>MAMNRINAVSKSNIARAALGVTVIASALGANAMTANADTATGVAAATAAKHPATALAAHKAGAADNDRTETKITVTADQVLAMAKAQVGTSENSYGGGTKFQQWYAGSQRAGETVARDGGSRSAYLNAAWCSMFVSWVGEQTGARPQVGWDAYTVAHAKWFAANHRWGTTAKPGAVVFFAWDGGKSLSDIQHVGFVVKDNQNGTISTVEGNTGNGKVEERVRPKSQVVGYGYPQYAG</sequence>
<feature type="signal peptide" evidence="1">
    <location>
        <begin position="1"/>
        <end position="32"/>
    </location>
</feature>
<protein>
    <recommendedName>
        <fullName evidence="2">Peptidase C51 domain-containing protein</fullName>
    </recommendedName>
</protein>
<evidence type="ECO:0000313" key="3">
    <source>
        <dbReference type="EMBL" id="GAA2209204.1"/>
    </source>
</evidence>
<reference evidence="3 4" key="1">
    <citation type="journal article" date="2019" name="Int. J. Syst. Evol. Microbiol.">
        <title>The Global Catalogue of Microorganisms (GCM) 10K type strain sequencing project: providing services to taxonomists for standard genome sequencing and annotation.</title>
        <authorList>
            <consortium name="The Broad Institute Genomics Platform"/>
            <consortium name="The Broad Institute Genome Sequencing Center for Infectious Disease"/>
            <person name="Wu L."/>
            <person name="Ma J."/>
        </authorList>
    </citation>
    <scope>NUCLEOTIDE SEQUENCE [LARGE SCALE GENOMIC DNA]</scope>
    <source>
        <strain evidence="3 4">JCM 16114</strain>
    </source>
</reference>
<dbReference type="Proteomes" id="UP001499843">
    <property type="component" value="Unassembled WGS sequence"/>
</dbReference>
<keyword evidence="1" id="KW-0732">Signal</keyword>
<evidence type="ECO:0000313" key="4">
    <source>
        <dbReference type="Proteomes" id="UP001499843"/>
    </source>
</evidence>
<comment type="caution">
    <text evidence="3">The sequence shown here is derived from an EMBL/GenBank/DDBJ whole genome shotgun (WGS) entry which is preliminary data.</text>
</comment>